<keyword evidence="2" id="KW-1133">Transmembrane helix</keyword>
<keyword evidence="1" id="KW-0808">Transferase</keyword>
<dbReference type="PROSITE" id="PS51186">
    <property type="entry name" value="GNAT"/>
    <property type="match status" value="1"/>
</dbReference>
<dbReference type="InterPro" id="IPR016181">
    <property type="entry name" value="Acyl_CoA_acyltransferase"/>
</dbReference>
<dbReference type="PANTHER" id="PTHR13947:SF48">
    <property type="entry name" value="N-ACETYLTRANSFERASE 8-RELATED"/>
    <property type="match status" value="1"/>
</dbReference>
<dbReference type="GO" id="GO:0008080">
    <property type="term" value="F:N-acetyltransferase activity"/>
    <property type="evidence" value="ECO:0000318"/>
    <property type="project" value="GO_Central"/>
</dbReference>
<dbReference type="GeneTree" id="ENSGT00950000182932"/>
<dbReference type="CDD" id="cd04301">
    <property type="entry name" value="NAT_SF"/>
    <property type="match status" value="1"/>
</dbReference>
<proteinExistence type="predicted"/>
<dbReference type="PANTHER" id="PTHR13947">
    <property type="entry name" value="GNAT FAMILY N-ACETYLTRANSFERASE"/>
    <property type="match status" value="1"/>
</dbReference>
<reference evidence="4 5" key="1">
    <citation type="journal article" date="2009" name="Science">
        <title>Genome sequence, comparative analysis, and population genetics of the domestic horse.</title>
        <authorList>
            <consortium name="Broad Institute Genome Sequencing Platform"/>
            <consortium name="Broad Institute Whole Genome Assembly Team"/>
            <person name="Wade C.M."/>
            <person name="Giulotto E."/>
            <person name="Sigurdsson S."/>
            <person name="Zoli M."/>
            <person name="Gnerre S."/>
            <person name="Imsland F."/>
            <person name="Lear T.L."/>
            <person name="Adelson D.L."/>
            <person name="Bailey E."/>
            <person name="Bellone R.R."/>
            <person name="Bloecker H."/>
            <person name="Distl O."/>
            <person name="Edgar R.C."/>
            <person name="Garber M."/>
            <person name="Leeb T."/>
            <person name="Mauceli E."/>
            <person name="MacLeod J.N."/>
            <person name="Penedo M.C.T."/>
            <person name="Raison J.M."/>
            <person name="Sharpe T."/>
            <person name="Vogel J."/>
            <person name="Andersson L."/>
            <person name="Antczak D.F."/>
            <person name="Biagi T."/>
            <person name="Binns M.M."/>
            <person name="Chowdhary B.P."/>
            <person name="Coleman S.J."/>
            <person name="Della Valle G."/>
            <person name="Fryc S."/>
            <person name="Guerin G."/>
            <person name="Hasegawa T."/>
            <person name="Hill E.W."/>
            <person name="Jurka J."/>
            <person name="Kiialainen A."/>
            <person name="Lindgren G."/>
            <person name="Liu J."/>
            <person name="Magnani E."/>
            <person name="Mickelson J.R."/>
            <person name="Murray J."/>
            <person name="Nergadze S.G."/>
            <person name="Onofrio R."/>
            <person name="Pedroni S."/>
            <person name="Piras M.F."/>
            <person name="Raudsepp T."/>
            <person name="Rocchi M."/>
            <person name="Roeed K.H."/>
            <person name="Ryder O.A."/>
            <person name="Searle S."/>
            <person name="Skow L."/>
            <person name="Swinburne J.E."/>
            <person name="Syvaenen A.C."/>
            <person name="Tozaki T."/>
            <person name="Valberg S.J."/>
            <person name="Vaudin M."/>
            <person name="White J.R."/>
            <person name="Zody M.C."/>
            <person name="Lander E.S."/>
            <person name="Lindblad-Toh K."/>
        </authorList>
    </citation>
    <scope>NUCLEOTIDE SEQUENCE [LARGE SCALE GENOMIC DNA]</scope>
    <source>
        <strain evidence="4 5">Thoroughbred</strain>
    </source>
</reference>
<keyword evidence="2" id="KW-0472">Membrane</keyword>
<reference evidence="4" key="2">
    <citation type="submission" date="2025-08" db="UniProtKB">
        <authorList>
            <consortium name="Ensembl"/>
        </authorList>
    </citation>
    <scope>IDENTIFICATION</scope>
    <source>
        <strain evidence="4">Thoroughbred</strain>
    </source>
</reference>
<dbReference type="Proteomes" id="UP000002281">
    <property type="component" value="Chromosome 15"/>
</dbReference>
<sequence length="315" mass="35072">MALRAGPFSVFALMPPQQPESLQQRWKEPLLKLVLRHRRFLKCMVLGKETKGRGHVDHLITGPAAPVYQEAERANSDKKAAMAPYHIRKYQESDRKRVLGLFSQGMAEHVPATFRHTLKLPPTLVLLLGGPLAVFPVSGSWLSALVASLTLLTALWFLAKYSWNQFLVKALQTDLSDITKYYFSECGSCFWVVESEGQVVGTVGAVPVEEPTLQKKQVELLRLRVALEHRGQGIAKALVRTVLQFARDQGYSEVVLNTTIMQSPALAIYHSMGFQETHQSFAFQSFRLMAIPLIHFIYHLPSAQVSPAPGQGGGP</sequence>
<evidence type="ECO:0000259" key="3">
    <source>
        <dbReference type="PROSITE" id="PS51186"/>
    </source>
</evidence>
<organism evidence="4 5">
    <name type="scientific">Equus caballus</name>
    <name type="common">Horse</name>
    <dbReference type="NCBI Taxonomy" id="9796"/>
    <lineage>
        <taxon>Eukaryota</taxon>
        <taxon>Metazoa</taxon>
        <taxon>Chordata</taxon>
        <taxon>Craniata</taxon>
        <taxon>Vertebrata</taxon>
        <taxon>Euteleostomi</taxon>
        <taxon>Mammalia</taxon>
        <taxon>Eutheria</taxon>
        <taxon>Laurasiatheria</taxon>
        <taxon>Perissodactyla</taxon>
        <taxon>Equidae</taxon>
        <taxon>Equus</taxon>
    </lineage>
</organism>
<dbReference type="Gene3D" id="3.40.630.30">
    <property type="match status" value="1"/>
</dbReference>
<feature type="domain" description="N-acetyltransferase" evidence="3">
    <location>
        <begin position="149"/>
        <end position="298"/>
    </location>
</feature>
<name>A0A9L0SK73_HORSE</name>
<keyword evidence="2" id="KW-0812">Transmembrane</keyword>
<reference evidence="4" key="3">
    <citation type="submission" date="2025-09" db="UniProtKB">
        <authorList>
            <consortium name="Ensembl"/>
        </authorList>
    </citation>
    <scope>IDENTIFICATION</scope>
    <source>
        <strain evidence="4">Thoroughbred</strain>
    </source>
</reference>
<gene>
    <name evidence="4" type="primary">LOC100058847</name>
</gene>
<accession>A0A9L0SK73</accession>
<feature type="transmembrane region" description="Helical" evidence="2">
    <location>
        <begin position="141"/>
        <end position="159"/>
    </location>
</feature>
<evidence type="ECO:0000256" key="1">
    <source>
        <dbReference type="ARBA" id="ARBA00022679"/>
    </source>
</evidence>
<dbReference type="SUPFAM" id="SSF55729">
    <property type="entry name" value="Acyl-CoA N-acyltransferases (Nat)"/>
    <property type="match status" value="1"/>
</dbReference>
<evidence type="ECO:0000313" key="4">
    <source>
        <dbReference type="Ensembl" id="ENSECAP00000075330.1"/>
    </source>
</evidence>
<protein>
    <recommendedName>
        <fullName evidence="3">N-acetyltransferase domain-containing protein</fullName>
    </recommendedName>
</protein>
<dbReference type="InterPro" id="IPR050769">
    <property type="entry name" value="NAT_camello-type"/>
</dbReference>
<dbReference type="AlphaFoldDB" id="A0A9L0SK73"/>
<dbReference type="Pfam" id="PF00583">
    <property type="entry name" value="Acetyltransf_1"/>
    <property type="match status" value="1"/>
</dbReference>
<evidence type="ECO:0000256" key="2">
    <source>
        <dbReference type="SAM" id="Phobius"/>
    </source>
</evidence>
<dbReference type="InterPro" id="IPR000182">
    <property type="entry name" value="GNAT_dom"/>
</dbReference>
<dbReference type="Ensembl" id="ENSECAT00000097108.1">
    <property type="protein sequence ID" value="ENSECAP00000075330.1"/>
    <property type="gene ID" value="ENSECAG00000035475.2"/>
</dbReference>
<keyword evidence="5" id="KW-1185">Reference proteome</keyword>
<evidence type="ECO:0000313" key="5">
    <source>
        <dbReference type="Proteomes" id="UP000002281"/>
    </source>
</evidence>